<evidence type="ECO:0000313" key="10">
    <source>
        <dbReference type="EMBL" id="RZT92460.1"/>
    </source>
</evidence>
<dbReference type="AlphaFoldDB" id="A0A4Q7VA70"/>
<keyword evidence="11" id="KW-1185">Reference proteome</keyword>
<dbReference type="RefSeq" id="WP_130308304.1">
    <property type="nucleotide sequence ID" value="NZ_SHKN01000003.1"/>
</dbReference>
<evidence type="ECO:0000256" key="3">
    <source>
        <dbReference type="ARBA" id="ARBA00022692"/>
    </source>
</evidence>
<evidence type="ECO:0000256" key="5">
    <source>
        <dbReference type="ARBA" id="ARBA00023136"/>
    </source>
</evidence>
<dbReference type="Pfam" id="PF02687">
    <property type="entry name" value="FtsX"/>
    <property type="match status" value="1"/>
</dbReference>
<dbReference type="PANTHER" id="PTHR30572:SF4">
    <property type="entry name" value="ABC TRANSPORTER PERMEASE YTRF"/>
    <property type="match status" value="1"/>
</dbReference>
<protein>
    <submittedName>
        <fullName evidence="10">Putative ABC transport system permease protein</fullName>
    </submittedName>
</protein>
<dbReference type="GO" id="GO:0005886">
    <property type="term" value="C:plasma membrane"/>
    <property type="evidence" value="ECO:0007669"/>
    <property type="project" value="UniProtKB-SubCell"/>
</dbReference>
<dbReference type="EMBL" id="SHKN01000003">
    <property type="protein sequence ID" value="RZT92460.1"/>
    <property type="molecule type" value="Genomic_DNA"/>
</dbReference>
<feature type="transmembrane region" description="Helical" evidence="7">
    <location>
        <begin position="379"/>
        <end position="399"/>
    </location>
</feature>
<sequence>MLNLYQFEETWDSLKQHKNRNILTGFGVAWGIFILVLLVGAGSGLQKGIMVLFQDYTQNSMWVYGGQTSMSKPGQRAGRAVLFQNSELNHFAERFSEIEVISPEVKYSGKQLYSAKKNYRRFSCYGVNSSYFKIKTYKTELGRILNPNDEISKSRVAVIGKEIAKVLFAKDDALGNYFYLDGTWLRVVGILAEKSLFSDNGHHIYIPYPTMIAQYNYGKELDNFALALKSDTSPTKFEKEFKDYLASKYEFHSEDQNAIYIENLQADAKAFNSLFKIINGFLWLVGVCMILSGIVGVSNIMLVVVKERTQEIGIRKAIGAPPRSILYMILNESIVITFVAGIVGLISASGIVLLINAAIGGMIADKSSIFKGLEVNLPIALSALILLILSGALAGLYPAKKAASVLPIKALNSTEN</sequence>
<evidence type="ECO:0000256" key="1">
    <source>
        <dbReference type="ARBA" id="ARBA00004651"/>
    </source>
</evidence>
<feature type="transmembrane region" description="Helical" evidence="7">
    <location>
        <begin position="281"/>
        <end position="305"/>
    </location>
</feature>
<evidence type="ECO:0000256" key="7">
    <source>
        <dbReference type="SAM" id="Phobius"/>
    </source>
</evidence>
<accession>A0A4Q7VA70</accession>
<comment type="subcellular location">
    <subcellularLocation>
        <location evidence="1">Cell membrane</location>
        <topology evidence="1">Multi-pass membrane protein</topology>
    </subcellularLocation>
</comment>
<dbReference type="InterPro" id="IPR003838">
    <property type="entry name" value="ABC3_permease_C"/>
</dbReference>
<dbReference type="OrthoDB" id="9770036at2"/>
<dbReference type="GO" id="GO:0022857">
    <property type="term" value="F:transmembrane transporter activity"/>
    <property type="evidence" value="ECO:0007669"/>
    <property type="project" value="TreeGrafter"/>
</dbReference>
<evidence type="ECO:0000256" key="4">
    <source>
        <dbReference type="ARBA" id="ARBA00022989"/>
    </source>
</evidence>
<evidence type="ECO:0000259" key="9">
    <source>
        <dbReference type="Pfam" id="PF12704"/>
    </source>
</evidence>
<organism evidence="10 11">
    <name type="scientific">Ancylomarina subtilis</name>
    <dbReference type="NCBI Taxonomy" id="1639035"/>
    <lineage>
        <taxon>Bacteria</taxon>
        <taxon>Pseudomonadati</taxon>
        <taxon>Bacteroidota</taxon>
        <taxon>Bacteroidia</taxon>
        <taxon>Marinilabiliales</taxon>
        <taxon>Marinifilaceae</taxon>
        <taxon>Ancylomarina</taxon>
    </lineage>
</organism>
<proteinExistence type="inferred from homology"/>
<keyword evidence="3 7" id="KW-0812">Transmembrane</keyword>
<feature type="domain" description="ABC3 transporter permease C-terminal" evidence="8">
    <location>
        <begin position="284"/>
        <end position="404"/>
    </location>
</feature>
<keyword evidence="4 7" id="KW-1133">Transmembrane helix</keyword>
<dbReference type="Pfam" id="PF12704">
    <property type="entry name" value="MacB_PCD"/>
    <property type="match status" value="1"/>
</dbReference>
<dbReference type="InterPro" id="IPR025857">
    <property type="entry name" value="MacB_PCD"/>
</dbReference>
<evidence type="ECO:0000256" key="6">
    <source>
        <dbReference type="ARBA" id="ARBA00038076"/>
    </source>
</evidence>
<comment type="caution">
    <text evidence="10">The sequence shown here is derived from an EMBL/GenBank/DDBJ whole genome shotgun (WGS) entry which is preliminary data.</text>
</comment>
<comment type="similarity">
    <text evidence="6">Belongs to the ABC-4 integral membrane protein family.</text>
</comment>
<feature type="domain" description="MacB-like periplasmic core" evidence="9">
    <location>
        <begin position="23"/>
        <end position="243"/>
    </location>
</feature>
<keyword evidence="2" id="KW-1003">Cell membrane</keyword>
<feature type="transmembrane region" description="Helical" evidence="7">
    <location>
        <begin position="326"/>
        <end position="359"/>
    </location>
</feature>
<feature type="transmembrane region" description="Helical" evidence="7">
    <location>
        <begin position="21"/>
        <end position="45"/>
    </location>
</feature>
<evidence type="ECO:0000313" key="11">
    <source>
        <dbReference type="Proteomes" id="UP000293562"/>
    </source>
</evidence>
<keyword evidence="5 7" id="KW-0472">Membrane</keyword>
<evidence type="ECO:0000259" key="8">
    <source>
        <dbReference type="Pfam" id="PF02687"/>
    </source>
</evidence>
<dbReference type="PANTHER" id="PTHR30572">
    <property type="entry name" value="MEMBRANE COMPONENT OF TRANSPORTER-RELATED"/>
    <property type="match status" value="1"/>
</dbReference>
<dbReference type="InterPro" id="IPR050250">
    <property type="entry name" value="Macrolide_Exporter_MacB"/>
</dbReference>
<name>A0A4Q7VA70_9BACT</name>
<evidence type="ECO:0000256" key="2">
    <source>
        <dbReference type="ARBA" id="ARBA00022475"/>
    </source>
</evidence>
<reference evidence="10 11" key="1">
    <citation type="submission" date="2019-02" db="EMBL/GenBank/DDBJ databases">
        <title>Genomic Encyclopedia of Type Strains, Phase IV (KMG-IV): sequencing the most valuable type-strain genomes for metagenomic binning, comparative biology and taxonomic classification.</title>
        <authorList>
            <person name="Goeker M."/>
        </authorList>
    </citation>
    <scope>NUCLEOTIDE SEQUENCE [LARGE SCALE GENOMIC DNA]</scope>
    <source>
        <strain evidence="10 11">DSM 28825</strain>
    </source>
</reference>
<dbReference type="Proteomes" id="UP000293562">
    <property type="component" value="Unassembled WGS sequence"/>
</dbReference>
<gene>
    <name evidence="10" type="ORF">EV201_2936</name>
</gene>